<dbReference type="Pfam" id="PF08478">
    <property type="entry name" value="POTRA_1"/>
    <property type="match status" value="1"/>
</dbReference>
<comment type="subcellular location">
    <subcellularLocation>
        <location evidence="1">Membrane</location>
    </subcellularLocation>
</comment>
<dbReference type="InterPro" id="IPR034746">
    <property type="entry name" value="POTRA"/>
</dbReference>
<dbReference type="InterPro" id="IPR005548">
    <property type="entry name" value="Cell_div_FtsQ/DivIB_C"/>
</dbReference>
<name>A0ABX1SFA4_9PSEU</name>
<keyword evidence="7" id="KW-0131">Cell cycle</keyword>
<proteinExistence type="predicted"/>
<dbReference type="RefSeq" id="WP_169383700.1">
    <property type="nucleotide sequence ID" value="NZ_JAAXLA010000051.1"/>
</dbReference>
<evidence type="ECO:0000256" key="6">
    <source>
        <dbReference type="ARBA" id="ARBA00023136"/>
    </source>
</evidence>
<feature type="compositionally biased region" description="Low complexity" evidence="8">
    <location>
        <begin position="26"/>
        <end position="42"/>
    </location>
</feature>
<evidence type="ECO:0000256" key="5">
    <source>
        <dbReference type="ARBA" id="ARBA00022989"/>
    </source>
</evidence>
<dbReference type="EMBL" id="JAAXLA010000051">
    <property type="protein sequence ID" value="NMI00227.1"/>
    <property type="molecule type" value="Genomic_DNA"/>
</dbReference>
<keyword evidence="12" id="KW-1185">Reference proteome</keyword>
<keyword evidence="5 9" id="KW-1133">Transmembrane helix</keyword>
<keyword evidence="3" id="KW-0132">Cell division</keyword>
<feature type="compositionally biased region" description="Basic residues" evidence="8">
    <location>
        <begin position="96"/>
        <end position="109"/>
    </location>
</feature>
<evidence type="ECO:0000256" key="4">
    <source>
        <dbReference type="ARBA" id="ARBA00022692"/>
    </source>
</evidence>
<protein>
    <submittedName>
        <fullName evidence="11">FtsQ-type POTRA domain-containing protein</fullName>
    </submittedName>
</protein>
<dbReference type="InterPro" id="IPR050487">
    <property type="entry name" value="FtsQ_DivIB"/>
</dbReference>
<organism evidence="11 12">
    <name type="scientific">Pseudonocardia acidicola</name>
    <dbReference type="NCBI Taxonomy" id="2724939"/>
    <lineage>
        <taxon>Bacteria</taxon>
        <taxon>Bacillati</taxon>
        <taxon>Actinomycetota</taxon>
        <taxon>Actinomycetes</taxon>
        <taxon>Pseudonocardiales</taxon>
        <taxon>Pseudonocardiaceae</taxon>
        <taxon>Pseudonocardia</taxon>
    </lineage>
</organism>
<feature type="compositionally biased region" description="Basic and acidic residues" evidence="8">
    <location>
        <begin position="44"/>
        <end position="61"/>
    </location>
</feature>
<dbReference type="PANTHER" id="PTHR37820:SF1">
    <property type="entry name" value="CELL DIVISION PROTEIN FTSQ"/>
    <property type="match status" value="1"/>
</dbReference>
<evidence type="ECO:0000256" key="7">
    <source>
        <dbReference type="ARBA" id="ARBA00023306"/>
    </source>
</evidence>
<dbReference type="PROSITE" id="PS51779">
    <property type="entry name" value="POTRA"/>
    <property type="match status" value="1"/>
</dbReference>
<keyword evidence="2" id="KW-1003">Cell membrane</keyword>
<reference evidence="11 12" key="1">
    <citation type="submission" date="2020-04" db="EMBL/GenBank/DDBJ databases">
        <authorList>
            <person name="Klaysubun C."/>
            <person name="Duangmal K."/>
            <person name="Lipun K."/>
        </authorList>
    </citation>
    <scope>NUCLEOTIDE SEQUENCE [LARGE SCALE GENOMIC DNA]</scope>
    <source>
        <strain evidence="11 12">K10HN5</strain>
    </source>
</reference>
<dbReference type="Gene3D" id="3.10.20.310">
    <property type="entry name" value="membrane protein fhac"/>
    <property type="match status" value="1"/>
</dbReference>
<sequence length="339" mass="35098">MTRPTSQRSGTGRSLRASVQRRPTRGDAAQRAAAGAETAGETAAEDRSAPDRAGDRRDARTRTARKGRAGRDTTRGRQGRGDTARGGQGRGDTARAPRRPPPRPAPHHLRRRRLALLAVVALLLAGVGVTVRVLIYDSGLVDVKQVEVTGTLAVASPDVLAAAGIAQGTPLAAVDVGAVAARVATLPGVARVDVTRHWPHSVEIAVTERVAVALADSGKGLYLVDATGVAFRPAPQIPPPLPRLTFGGVGPGDPSTKAALVVLTALPGPLKNQVQTITAAPPANPGASPSVTLGLTGDRQVRWGSPDRSQQKATVLGPLLTQQGSVYDVASPELPTIRR</sequence>
<dbReference type="Proteomes" id="UP000820669">
    <property type="component" value="Unassembled WGS sequence"/>
</dbReference>
<keyword evidence="4 9" id="KW-0812">Transmembrane</keyword>
<dbReference type="InterPro" id="IPR013685">
    <property type="entry name" value="POTRA_FtsQ_type"/>
</dbReference>
<evidence type="ECO:0000313" key="11">
    <source>
        <dbReference type="EMBL" id="NMI00227.1"/>
    </source>
</evidence>
<evidence type="ECO:0000259" key="10">
    <source>
        <dbReference type="PROSITE" id="PS51779"/>
    </source>
</evidence>
<feature type="domain" description="POTRA" evidence="10">
    <location>
        <begin position="141"/>
        <end position="209"/>
    </location>
</feature>
<feature type="transmembrane region" description="Helical" evidence="9">
    <location>
        <begin position="114"/>
        <end position="135"/>
    </location>
</feature>
<accession>A0ABX1SFA4</accession>
<evidence type="ECO:0000256" key="9">
    <source>
        <dbReference type="SAM" id="Phobius"/>
    </source>
</evidence>
<comment type="caution">
    <text evidence="11">The sequence shown here is derived from an EMBL/GenBank/DDBJ whole genome shotgun (WGS) entry which is preliminary data.</text>
</comment>
<evidence type="ECO:0000256" key="2">
    <source>
        <dbReference type="ARBA" id="ARBA00022475"/>
    </source>
</evidence>
<gene>
    <name evidence="11" type="ORF">HF526_23375</name>
</gene>
<dbReference type="PANTHER" id="PTHR37820">
    <property type="entry name" value="CELL DIVISION PROTEIN DIVIB"/>
    <property type="match status" value="1"/>
</dbReference>
<feature type="compositionally biased region" description="Polar residues" evidence="8">
    <location>
        <begin position="1"/>
        <end position="12"/>
    </location>
</feature>
<feature type="region of interest" description="Disordered" evidence="8">
    <location>
        <begin position="1"/>
        <end position="109"/>
    </location>
</feature>
<evidence type="ECO:0000256" key="8">
    <source>
        <dbReference type="SAM" id="MobiDB-lite"/>
    </source>
</evidence>
<evidence type="ECO:0000256" key="1">
    <source>
        <dbReference type="ARBA" id="ARBA00004370"/>
    </source>
</evidence>
<evidence type="ECO:0000256" key="3">
    <source>
        <dbReference type="ARBA" id="ARBA00022618"/>
    </source>
</evidence>
<dbReference type="Pfam" id="PF03799">
    <property type="entry name" value="FtsQ_DivIB_C"/>
    <property type="match status" value="1"/>
</dbReference>
<feature type="compositionally biased region" description="Basic and acidic residues" evidence="8">
    <location>
        <begin position="69"/>
        <end position="83"/>
    </location>
</feature>
<evidence type="ECO:0000313" key="12">
    <source>
        <dbReference type="Proteomes" id="UP000820669"/>
    </source>
</evidence>
<keyword evidence="6 9" id="KW-0472">Membrane</keyword>